<dbReference type="PANTHER" id="PTHR47959">
    <property type="entry name" value="ATP-DEPENDENT RNA HELICASE RHLE-RELATED"/>
    <property type="match status" value="1"/>
</dbReference>
<dbReference type="SUPFAM" id="SSF52540">
    <property type="entry name" value="P-loop containing nucleoside triphosphate hydrolases"/>
    <property type="match status" value="1"/>
</dbReference>
<dbReference type="GO" id="GO:0004386">
    <property type="term" value="F:helicase activity"/>
    <property type="evidence" value="ECO:0007669"/>
    <property type="project" value="UniProtKB-KW"/>
</dbReference>
<dbReference type="PROSITE" id="PS51192">
    <property type="entry name" value="HELICASE_ATP_BIND_1"/>
    <property type="match status" value="1"/>
</dbReference>
<comment type="similarity">
    <text evidence="5">Belongs to the DEAD box helicase family.</text>
</comment>
<feature type="domain" description="DEAD-box RNA helicase Q" evidence="10">
    <location>
        <begin position="2"/>
        <end position="30"/>
    </location>
</feature>
<dbReference type="InterPro" id="IPR027417">
    <property type="entry name" value="P-loop_NTPase"/>
</dbReference>
<evidence type="ECO:0000256" key="4">
    <source>
        <dbReference type="ARBA" id="ARBA00022840"/>
    </source>
</evidence>
<dbReference type="PROSITE" id="PS51195">
    <property type="entry name" value="Q_MOTIF"/>
    <property type="match status" value="1"/>
</dbReference>
<keyword evidence="1" id="KW-0547">Nucleotide-binding</keyword>
<dbReference type="PANTHER" id="PTHR47959:SF13">
    <property type="entry name" value="ATP-DEPENDENT RNA HELICASE RHLE"/>
    <property type="match status" value="1"/>
</dbReference>
<dbReference type="EMBL" id="CP084930">
    <property type="protein sequence ID" value="USI72615.1"/>
    <property type="molecule type" value="Genomic_DNA"/>
</dbReference>
<feature type="short sequence motif" description="Q motif" evidence="6">
    <location>
        <begin position="2"/>
        <end position="30"/>
    </location>
</feature>
<evidence type="ECO:0000256" key="7">
    <source>
        <dbReference type="SAM" id="MobiDB-lite"/>
    </source>
</evidence>
<keyword evidence="12" id="KW-1185">Reference proteome</keyword>
<feature type="compositionally biased region" description="Basic and acidic residues" evidence="7">
    <location>
        <begin position="394"/>
        <end position="412"/>
    </location>
</feature>
<dbReference type="InterPro" id="IPR014001">
    <property type="entry name" value="Helicase_ATP-bd"/>
</dbReference>
<dbReference type="InterPro" id="IPR001650">
    <property type="entry name" value="Helicase_C-like"/>
</dbReference>
<dbReference type="RefSeq" id="WP_252166422.1">
    <property type="nucleotide sequence ID" value="NZ_CP084930.1"/>
</dbReference>
<feature type="region of interest" description="Disordered" evidence="7">
    <location>
        <begin position="386"/>
        <end position="487"/>
    </location>
</feature>
<keyword evidence="2" id="KW-0378">Hydrolase</keyword>
<name>A0ABY4X6Y5_9SPHN</name>
<evidence type="ECO:0000256" key="1">
    <source>
        <dbReference type="ARBA" id="ARBA00022741"/>
    </source>
</evidence>
<protein>
    <submittedName>
        <fullName evidence="11">DEAD/DEAH box helicase</fullName>
    </submittedName>
</protein>
<dbReference type="Pfam" id="PF00271">
    <property type="entry name" value="Helicase_C"/>
    <property type="match status" value="1"/>
</dbReference>
<dbReference type="InterPro" id="IPR044742">
    <property type="entry name" value="DEAD/DEAH_RhlB"/>
</dbReference>
<dbReference type="SMART" id="SM00487">
    <property type="entry name" value="DEXDc"/>
    <property type="match status" value="1"/>
</dbReference>
<accession>A0ABY4X6Y5</accession>
<dbReference type="Pfam" id="PF00270">
    <property type="entry name" value="DEAD"/>
    <property type="match status" value="1"/>
</dbReference>
<dbReference type="InterPro" id="IPR050079">
    <property type="entry name" value="DEAD_box_RNA_helicase"/>
</dbReference>
<evidence type="ECO:0000259" key="8">
    <source>
        <dbReference type="PROSITE" id="PS51192"/>
    </source>
</evidence>
<dbReference type="Proteomes" id="UP001056937">
    <property type="component" value="Chromosome 1"/>
</dbReference>
<evidence type="ECO:0000256" key="6">
    <source>
        <dbReference type="PROSITE-ProRule" id="PRU00552"/>
    </source>
</evidence>
<dbReference type="SMART" id="SM00490">
    <property type="entry name" value="HELICc"/>
    <property type="match status" value="1"/>
</dbReference>
<dbReference type="CDD" id="cd00268">
    <property type="entry name" value="DEADc"/>
    <property type="match status" value="1"/>
</dbReference>
<feature type="domain" description="Helicase ATP-binding" evidence="8">
    <location>
        <begin position="33"/>
        <end position="208"/>
    </location>
</feature>
<keyword evidence="4" id="KW-0067">ATP-binding</keyword>
<dbReference type="PROSITE" id="PS51194">
    <property type="entry name" value="HELICASE_CTER"/>
    <property type="match status" value="1"/>
</dbReference>
<dbReference type="InterPro" id="IPR011545">
    <property type="entry name" value="DEAD/DEAH_box_helicase_dom"/>
</dbReference>
<feature type="domain" description="Helicase C-terminal" evidence="9">
    <location>
        <begin position="219"/>
        <end position="383"/>
    </location>
</feature>
<evidence type="ECO:0000259" key="10">
    <source>
        <dbReference type="PROSITE" id="PS51195"/>
    </source>
</evidence>
<evidence type="ECO:0000313" key="12">
    <source>
        <dbReference type="Proteomes" id="UP001056937"/>
    </source>
</evidence>
<evidence type="ECO:0000256" key="5">
    <source>
        <dbReference type="ARBA" id="ARBA00038437"/>
    </source>
</evidence>
<keyword evidence="3 11" id="KW-0347">Helicase</keyword>
<dbReference type="CDD" id="cd18787">
    <property type="entry name" value="SF2_C_DEAD"/>
    <property type="match status" value="1"/>
</dbReference>
<proteinExistence type="inferred from homology"/>
<dbReference type="Gene3D" id="3.40.50.300">
    <property type="entry name" value="P-loop containing nucleotide triphosphate hydrolases"/>
    <property type="match status" value="2"/>
</dbReference>
<dbReference type="InterPro" id="IPR014014">
    <property type="entry name" value="RNA_helicase_DEAD_Q_motif"/>
</dbReference>
<evidence type="ECO:0000256" key="2">
    <source>
        <dbReference type="ARBA" id="ARBA00022801"/>
    </source>
</evidence>
<evidence type="ECO:0000259" key="9">
    <source>
        <dbReference type="PROSITE" id="PS51194"/>
    </source>
</evidence>
<reference evidence="11" key="1">
    <citation type="journal article" date="2022" name="Toxins">
        <title>Genomic Analysis of Sphingopyxis sp. USTB-05 for Biodegrading Cyanobacterial Hepatotoxins.</title>
        <authorList>
            <person name="Liu C."/>
            <person name="Xu Q."/>
            <person name="Zhao Z."/>
            <person name="Zhang H."/>
            <person name="Liu X."/>
            <person name="Yin C."/>
            <person name="Liu Y."/>
            <person name="Yan H."/>
        </authorList>
    </citation>
    <scope>NUCLEOTIDE SEQUENCE</scope>
    <source>
        <strain evidence="11">NBD5</strain>
    </source>
</reference>
<sequence length="487" mass="52102">MTKFSELGLAAPIQAALDAEGYHTPTPIQAQAIPPLLEGRDLLGIAQTGTGKTAAFSLPALHHLAGAPKHRQAHGCRMLVLAPTRELASQIAESMRAYGANLKLSVATIFGGVPINRQIRQLQHGVDILVATPGRLLDLVDQRALTLRHVEIFVLDEADQMLDLGFIHALRRIVPLLPRQRQSLFFSATMPKTIGELADKFLTDPVKVAVAPVATTAERVDQYLTYVNQAEKQALLTIKLREGQAKQEIGRALVFSRTKHGADRIVRHLAAADIAAGAIHGNKSQPQRERTLAAFRSGETPILVATDIAARGIDVDGVTHVFNFDIPDVPEQYVHRIGRTARAGAAGVALAFVSPDERGNMRDIEKLTRVKPVELPLPENFLAEQKRLPAPKLASRDDRERDALGSRGRNDGRGAGARRGARPQEAAPKRAPGTGGLAKPAGGRGHSGRPQPGGWNPVDGAAGDGAGARRRPRRRGGSGGARPASQG</sequence>
<gene>
    <name evidence="11" type="ORF">LHA26_15215</name>
</gene>
<evidence type="ECO:0000256" key="3">
    <source>
        <dbReference type="ARBA" id="ARBA00022806"/>
    </source>
</evidence>
<organism evidence="11 12">
    <name type="scientific">Sphingomonas morindae</name>
    <dbReference type="NCBI Taxonomy" id="1541170"/>
    <lineage>
        <taxon>Bacteria</taxon>
        <taxon>Pseudomonadati</taxon>
        <taxon>Pseudomonadota</taxon>
        <taxon>Alphaproteobacteria</taxon>
        <taxon>Sphingomonadales</taxon>
        <taxon>Sphingomonadaceae</taxon>
        <taxon>Sphingomonas</taxon>
    </lineage>
</organism>
<evidence type="ECO:0000313" key="11">
    <source>
        <dbReference type="EMBL" id="USI72615.1"/>
    </source>
</evidence>